<dbReference type="InterPro" id="IPR051468">
    <property type="entry name" value="Fungal_SecMetab_SDRs"/>
</dbReference>
<dbReference type="EMBL" id="JAJGCB010000004">
    <property type="protein sequence ID" value="KAJ8993022.1"/>
    <property type="molecule type" value="Genomic_DNA"/>
</dbReference>
<evidence type="ECO:0000313" key="3">
    <source>
        <dbReference type="Proteomes" id="UP001161757"/>
    </source>
</evidence>
<dbReference type="PANTHER" id="PTHR43544:SF12">
    <property type="entry name" value="NAD(P)-BINDING ROSSMANN-FOLD SUPERFAMILY PROTEIN"/>
    <property type="match status" value="1"/>
</dbReference>
<comment type="caution">
    <text evidence="2">The sequence shown here is derived from an EMBL/GenBank/DDBJ whole genome shotgun (WGS) entry which is preliminary data.</text>
</comment>
<dbReference type="SUPFAM" id="SSF51735">
    <property type="entry name" value="NAD(P)-binding Rossmann-fold domains"/>
    <property type="match status" value="1"/>
</dbReference>
<evidence type="ECO:0000256" key="1">
    <source>
        <dbReference type="ARBA" id="ARBA00006484"/>
    </source>
</evidence>
<dbReference type="PRINTS" id="PR00081">
    <property type="entry name" value="GDHRDH"/>
</dbReference>
<dbReference type="GO" id="GO:0005737">
    <property type="term" value="C:cytoplasm"/>
    <property type="evidence" value="ECO:0007669"/>
    <property type="project" value="TreeGrafter"/>
</dbReference>
<comment type="similarity">
    <text evidence="1">Belongs to the short-chain dehydrogenases/reductases (SDR) family.</text>
</comment>
<dbReference type="InterPro" id="IPR002347">
    <property type="entry name" value="SDR_fam"/>
</dbReference>
<name>A0AAN6EWR1_EXODE</name>
<accession>A0AAN6EWR1</accession>
<reference evidence="2" key="1">
    <citation type="submission" date="2023-01" db="EMBL/GenBank/DDBJ databases">
        <title>Exophiala dermititidis isolated from Cystic Fibrosis Patient.</title>
        <authorList>
            <person name="Kurbessoian T."/>
            <person name="Crocker A."/>
            <person name="Murante D."/>
            <person name="Hogan D.A."/>
            <person name="Stajich J.E."/>
        </authorList>
    </citation>
    <scope>NUCLEOTIDE SEQUENCE</scope>
    <source>
        <strain evidence="2">Ex8</strain>
    </source>
</reference>
<dbReference type="InterPro" id="IPR036291">
    <property type="entry name" value="NAD(P)-bd_dom_sf"/>
</dbReference>
<dbReference type="Gene3D" id="3.40.50.720">
    <property type="entry name" value="NAD(P)-binding Rossmann-like Domain"/>
    <property type="match status" value="1"/>
</dbReference>
<protein>
    <submittedName>
        <fullName evidence="2">Uncharacterized protein</fullName>
    </submittedName>
</protein>
<gene>
    <name evidence="2" type="ORF">HRR80_003062</name>
</gene>
<organism evidence="2 3">
    <name type="scientific">Exophiala dermatitidis</name>
    <name type="common">Black yeast-like fungus</name>
    <name type="synonym">Wangiella dermatitidis</name>
    <dbReference type="NCBI Taxonomy" id="5970"/>
    <lineage>
        <taxon>Eukaryota</taxon>
        <taxon>Fungi</taxon>
        <taxon>Dikarya</taxon>
        <taxon>Ascomycota</taxon>
        <taxon>Pezizomycotina</taxon>
        <taxon>Eurotiomycetes</taxon>
        <taxon>Chaetothyriomycetidae</taxon>
        <taxon>Chaetothyriales</taxon>
        <taxon>Herpotrichiellaceae</taxon>
        <taxon>Exophiala</taxon>
    </lineage>
</organism>
<evidence type="ECO:0000313" key="2">
    <source>
        <dbReference type="EMBL" id="KAJ8993022.1"/>
    </source>
</evidence>
<dbReference type="GO" id="GO:0016491">
    <property type="term" value="F:oxidoreductase activity"/>
    <property type="evidence" value="ECO:0007669"/>
    <property type="project" value="TreeGrafter"/>
</dbReference>
<dbReference type="Proteomes" id="UP001161757">
    <property type="component" value="Unassembled WGS sequence"/>
</dbReference>
<dbReference type="PANTHER" id="PTHR43544">
    <property type="entry name" value="SHORT-CHAIN DEHYDROGENASE/REDUCTASE"/>
    <property type="match status" value="1"/>
</dbReference>
<proteinExistence type="inferred from homology"/>
<sequence length="269" mass="29632">MAWTLVTPSSRGIGFALTRQLLKTLPPSIPIVATTRSDVGGTTDRLVSGLQLSEGQVSRLDVQECDVLSETSISTLARYCKGRYNDKQKDKNAHLRLGLVIPGMLVPEKAPDKIEYGTALQTLKLNLLAPMMLVKHLCQFLPPKSSTLKHHRHLPDPAVLALMSARVGSISDNRLGGWYSYRSSKAGLNQFVKSTDIYLQMKCAANAMCIGLHPGTVRTGLSEQFWSSTPKEKLFTPEFSAERLLDVVLTLQESGRGKCWDWAGKEIPP</sequence>
<dbReference type="AlphaFoldDB" id="A0AAN6EWR1"/>